<dbReference type="Proteomes" id="UP000315525">
    <property type="component" value="Unassembled WGS sequence"/>
</dbReference>
<organism evidence="4 5">
    <name type="scientific">candidate division TA06 bacterium</name>
    <dbReference type="NCBI Taxonomy" id="2250710"/>
    <lineage>
        <taxon>Bacteria</taxon>
        <taxon>Bacteria division TA06</taxon>
    </lineage>
</organism>
<dbReference type="InterPro" id="IPR028994">
    <property type="entry name" value="Integrin_alpha_N"/>
</dbReference>
<dbReference type="PANTHER" id="PTHR16026:SF0">
    <property type="entry name" value="CARTILAGE ACIDIC PROTEIN 1"/>
    <property type="match status" value="1"/>
</dbReference>
<feature type="repeat" description="TPR" evidence="2">
    <location>
        <begin position="54"/>
        <end position="87"/>
    </location>
</feature>
<protein>
    <submittedName>
        <fullName evidence="4">Tetratricopeptide repeat protein</fullName>
    </submittedName>
</protein>
<dbReference type="Gene3D" id="2.130.10.130">
    <property type="entry name" value="Integrin alpha, N-terminal"/>
    <property type="match status" value="2"/>
</dbReference>
<evidence type="ECO:0000313" key="5">
    <source>
        <dbReference type="Proteomes" id="UP000315525"/>
    </source>
</evidence>
<dbReference type="Pfam" id="PF13432">
    <property type="entry name" value="TPR_16"/>
    <property type="match status" value="1"/>
</dbReference>
<keyword evidence="2" id="KW-0802">TPR repeat</keyword>
<proteinExistence type="predicted"/>
<dbReference type="PANTHER" id="PTHR16026">
    <property type="entry name" value="CARTILAGE ACIDIC PROTEIN 1"/>
    <property type="match status" value="1"/>
</dbReference>
<comment type="caution">
    <text evidence="4">The sequence shown here is derived from an EMBL/GenBank/DDBJ whole genome shotgun (WGS) entry which is preliminary data.</text>
</comment>
<evidence type="ECO:0000256" key="2">
    <source>
        <dbReference type="PROSITE-ProRule" id="PRU00339"/>
    </source>
</evidence>
<reference evidence="4 5" key="1">
    <citation type="submission" date="2019-03" db="EMBL/GenBank/DDBJ databases">
        <title>Metabolic potential of uncultured bacteria and archaea associated with petroleum seepage in deep-sea sediments.</title>
        <authorList>
            <person name="Dong X."/>
            <person name="Hubert C."/>
        </authorList>
    </citation>
    <scope>NUCLEOTIDE SEQUENCE [LARGE SCALE GENOMIC DNA]</scope>
    <source>
        <strain evidence="4">E44_bin18</strain>
    </source>
</reference>
<dbReference type="Pfam" id="PF13517">
    <property type="entry name" value="FG-GAP_3"/>
    <property type="match status" value="4"/>
</dbReference>
<name>A0A523URW4_UNCT6</name>
<dbReference type="InterPro" id="IPR011990">
    <property type="entry name" value="TPR-like_helical_dom_sf"/>
</dbReference>
<dbReference type="Pfam" id="PF07593">
    <property type="entry name" value="UnbV_ASPIC"/>
    <property type="match status" value="1"/>
</dbReference>
<dbReference type="InterPro" id="IPR013517">
    <property type="entry name" value="FG-GAP"/>
</dbReference>
<dbReference type="InterPro" id="IPR019734">
    <property type="entry name" value="TPR_rpt"/>
</dbReference>
<accession>A0A523URW4</accession>
<dbReference type="EMBL" id="SOJN01000088">
    <property type="protein sequence ID" value="TET45278.1"/>
    <property type="molecule type" value="Genomic_DNA"/>
</dbReference>
<dbReference type="AlphaFoldDB" id="A0A523URW4"/>
<dbReference type="InterPro" id="IPR027039">
    <property type="entry name" value="Crtac1"/>
</dbReference>
<dbReference type="InterPro" id="IPR011519">
    <property type="entry name" value="UnbV_ASPIC"/>
</dbReference>
<feature type="domain" description="ASPIC/UnbV" evidence="3">
    <location>
        <begin position="811"/>
        <end position="877"/>
    </location>
</feature>
<gene>
    <name evidence="4" type="ORF">E3J62_07980</name>
</gene>
<evidence type="ECO:0000256" key="1">
    <source>
        <dbReference type="ARBA" id="ARBA00022729"/>
    </source>
</evidence>
<dbReference type="SUPFAM" id="SSF69318">
    <property type="entry name" value="Integrin alpha N-terminal domain"/>
    <property type="match status" value="1"/>
</dbReference>
<sequence>MKSHIPMAVFLFLLLAGVCAGSGLEDAEELLARREYARAIRVYQDILVENPRDTLALEGLATVYTKKRDWQKAVQAWRKVHEILPYNVEANRQRWYALVQNAGDDSTKLAKVREEIDHDANSLAYHSPRFDLETGALLRYYGLRIAEADSDTVAAAEEAILRNYSQSKKAYEIIQEKFFDGLYPIWRDDTLKVEFLDEFLKKYPANEWRFSVYQYLLSSLKRLEDADGVRDYGERMLREDSLNPFAYDYLSYILQEMKIDTLRALELAKKAVVLEPQYSKPTHKPQEQWELERGSLSGTARREVATALMALGRLDEAKKWIKKAISVMKPTVNEFATKASLHYTLGRILEEKGRNDSALKSYVQALVEGDMTNKWTEKADSAFIALYIKRFGSEQGLMERARSMAGYRGITFTDVTEKIGLGGRKESRIAWADFNNDGYDDILLSGRVLFLNSRGDSFIDYTERSGISGNGVNGAVCADFDNDGNIDFYATSGGKSKQADRLWKGNGDGTFEDVTEGAGSIRDTLPTEGAAWGDYDADGYVDLYCANYEVWREVSGLPDFLYHNNGDGTFSNVTQNAGIEPPFGEDRAGRGVNWGDYDNDGDLDIYVSNYRLQENFLFRNNGDGTFTNVAAALGVAGVENDGWWGHTIGSEWGDYDNDGDLDLVTANLAHPRYIEFSNKTMLYENTGSPNWNFIDRREKGTIKYDETHSDASWGDVDADGDLDLYITSIYKERRSFLYENLGNGKFRDITWLAGVRAYNGWGCAFSDYDNDGDLDLFVASGSGVHLFRNDGNRNRWLEVKLIGGEKSNRAAIGARITVKQGRDMQIREVEGGKGTTSQHSLVQFFGFSTNSAPVDVTVRFPSGQIVQKRGVSTNQRIVIQEE</sequence>
<dbReference type="Pfam" id="PF13181">
    <property type="entry name" value="TPR_8"/>
    <property type="match status" value="2"/>
</dbReference>
<dbReference type="SMART" id="SM00028">
    <property type="entry name" value="TPR"/>
    <property type="match status" value="3"/>
</dbReference>
<keyword evidence="1" id="KW-0732">Signal</keyword>
<dbReference type="Gene3D" id="1.25.40.10">
    <property type="entry name" value="Tetratricopeptide repeat domain"/>
    <property type="match status" value="2"/>
</dbReference>
<evidence type="ECO:0000259" key="3">
    <source>
        <dbReference type="Pfam" id="PF07593"/>
    </source>
</evidence>
<dbReference type="PROSITE" id="PS50005">
    <property type="entry name" value="TPR"/>
    <property type="match status" value="1"/>
</dbReference>
<evidence type="ECO:0000313" key="4">
    <source>
        <dbReference type="EMBL" id="TET45278.1"/>
    </source>
</evidence>
<dbReference type="SUPFAM" id="SSF48452">
    <property type="entry name" value="TPR-like"/>
    <property type="match status" value="1"/>
</dbReference>